<keyword evidence="3" id="KW-1185">Reference proteome</keyword>
<organism evidence="2 3">
    <name type="scientific">Penicillium decumbens</name>
    <dbReference type="NCBI Taxonomy" id="69771"/>
    <lineage>
        <taxon>Eukaryota</taxon>
        <taxon>Fungi</taxon>
        <taxon>Dikarya</taxon>
        <taxon>Ascomycota</taxon>
        <taxon>Pezizomycotina</taxon>
        <taxon>Eurotiomycetes</taxon>
        <taxon>Eurotiomycetidae</taxon>
        <taxon>Eurotiales</taxon>
        <taxon>Aspergillaceae</taxon>
        <taxon>Penicillium</taxon>
    </lineage>
</organism>
<dbReference type="AlphaFoldDB" id="A0A1V6P8S6"/>
<evidence type="ECO:0000256" key="1">
    <source>
        <dbReference type="SAM" id="SignalP"/>
    </source>
</evidence>
<feature type="chain" id="PRO_5012280158" evidence="1">
    <location>
        <begin position="17"/>
        <end position="138"/>
    </location>
</feature>
<protein>
    <submittedName>
        <fullName evidence="2">Uncharacterized protein</fullName>
    </submittedName>
</protein>
<name>A0A1V6P8S6_PENDC</name>
<keyword evidence="1" id="KW-0732">Signal</keyword>
<evidence type="ECO:0000313" key="3">
    <source>
        <dbReference type="Proteomes" id="UP000191522"/>
    </source>
</evidence>
<dbReference type="InterPro" id="IPR045469">
    <property type="entry name" value="Nis1"/>
</dbReference>
<dbReference type="OrthoDB" id="2841294at2759"/>
<feature type="signal peptide" evidence="1">
    <location>
        <begin position="1"/>
        <end position="16"/>
    </location>
</feature>
<sequence length="138" mass="14545">MKSFFALAAFAGVALAQSAQIGLPTTGQNLVKGGDVIVQVQRPNSLTGSTEMAVAIGISSCASTTCNQADEVMGSILYNGKFNPQYHEYYQPPYQNFSVKIPADFTSGTAQINVAHATLIGAGPFPFLEALNRTVIVV</sequence>
<proteinExistence type="predicted"/>
<comment type="caution">
    <text evidence="2">The sequence shown here is derived from an EMBL/GenBank/DDBJ whole genome shotgun (WGS) entry which is preliminary data.</text>
</comment>
<dbReference type="Pfam" id="PF19271">
    <property type="entry name" value="Nis1"/>
    <property type="match status" value="1"/>
</dbReference>
<reference evidence="3" key="1">
    <citation type="journal article" date="2017" name="Nat. Microbiol.">
        <title>Global analysis of biosynthetic gene clusters reveals vast potential of secondary metabolite production in Penicillium species.</title>
        <authorList>
            <person name="Nielsen J.C."/>
            <person name="Grijseels S."/>
            <person name="Prigent S."/>
            <person name="Ji B."/>
            <person name="Dainat J."/>
            <person name="Nielsen K.F."/>
            <person name="Frisvad J.C."/>
            <person name="Workman M."/>
            <person name="Nielsen J."/>
        </authorList>
    </citation>
    <scope>NUCLEOTIDE SEQUENCE [LARGE SCALE GENOMIC DNA]</scope>
    <source>
        <strain evidence="3">IBT 11843</strain>
    </source>
</reference>
<dbReference type="OMA" id="QINVAHA"/>
<accession>A0A1V6P8S6</accession>
<dbReference type="EMBL" id="MDYL01000016">
    <property type="protein sequence ID" value="OQD73197.1"/>
    <property type="molecule type" value="Genomic_DNA"/>
</dbReference>
<dbReference type="Proteomes" id="UP000191522">
    <property type="component" value="Unassembled WGS sequence"/>
</dbReference>
<evidence type="ECO:0000313" key="2">
    <source>
        <dbReference type="EMBL" id="OQD73197.1"/>
    </source>
</evidence>
<gene>
    <name evidence="2" type="ORF">PENDEC_c016G01355</name>
</gene>